<dbReference type="AlphaFoldDB" id="A0A4R5NEG0"/>
<reference evidence="2 3" key="1">
    <citation type="journal article" date="2019" name="Appl. Microbiol. Biotechnol.">
        <title>Uncovering carbohydrate metabolism through a genotype-phenotype association study of 56 lactic acid bacteria genomes.</title>
        <authorList>
            <person name="Buron-Moles G."/>
            <person name="Chailyan A."/>
            <person name="Dolejs I."/>
            <person name="Forster J."/>
            <person name="Miks M.H."/>
        </authorList>
    </citation>
    <scope>NUCLEOTIDE SEQUENCE [LARGE SCALE GENOMIC DNA]</scope>
    <source>
        <strain evidence="2 3">ATCC 49373</strain>
    </source>
</reference>
<accession>A0A4R5NEG0</accession>
<dbReference type="InterPro" id="IPR009061">
    <property type="entry name" value="DNA-bd_dom_put_sf"/>
</dbReference>
<dbReference type="GO" id="GO:0003677">
    <property type="term" value="F:DNA binding"/>
    <property type="evidence" value="ECO:0007669"/>
    <property type="project" value="InterPro"/>
</dbReference>
<keyword evidence="3" id="KW-1185">Reference proteome</keyword>
<feature type="domain" description="HTH merR-type" evidence="1">
    <location>
        <begin position="3"/>
        <end position="70"/>
    </location>
</feature>
<dbReference type="Gene3D" id="1.10.1660.10">
    <property type="match status" value="1"/>
</dbReference>
<evidence type="ECO:0000313" key="3">
    <source>
        <dbReference type="Proteomes" id="UP000294854"/>
    </source>
</evidence>
<name>A0A4R5NEG0_9LACO</name>
<dbReference type="OrthoDB" id="2317001at2"/>
<evidence type="ECO:0000259" key="1">
    <source>
        <dbReference type="Pfam" id="PF13411"/>
    </source>
</evidence>
<sequence>MEMALTDFAKSTGVNQDRIREYIAAGLLPSHQNQAASDWRFTDSDQYWLDMVECFRDNGTSLDDLKELMPLCQAAKVEADSANTPSLI</sequence>
<dbReference type="InterPro" id="IPR000551">
    <property type="entry name" value="MerR-type_HTH_dom"/>
</dbReference>
<protein>
    <recommendedName>
        <fullName evidence="1">HTH merR-type domain-containing protein</fullName>
    </recommendedName>
</protein>
<dbReference type="Pfam" id="PF13411">
    <property type="entry name" value="MerR_1"/>
    <property type="match status" value="1"/>
</dbReference>
<comment type="caution">
    <text evidence="2">The sequence shown here is derived from an EMBL/GenBank/DDBJ whole genome shotgun (WGS) entry which is preliminary data.</text>
</comment>
<dbReference type="RefSeq" id="WP_010619562.1">
    <property type="nucleotide sequence ID" value="NZ_CP042371.1"/>
</dbReference>
<dbReference type="STRING" id="1122149.FD44_GL000453"/>
<dbReference type="Proteomes" id="UP000294854">
    <property type="component" value="Unassembled WGS sequence"/>
</dbReference>
<proteinExistence type="predicted"/>
<gene>
    <name evidence="2" type="ORF">C5L31_001966</name>
</gene>
<dbReference type="SUPFAM" id="SSF46955">
    <property type="entry name" value="Putative DNA-binding domain"/>
    <property type="match status" value="1"/>
</dbReference>
<evidence type="ECO:0000313" key="2">
    <source>
        <dbReference type="EMBL" id="TDG71342.1"/>
    </source>
</evidence>
<dbReference type="EMBL" id="PUFO01000106">
    <property type="protein sequence ID" value="TDG71342.1"/>
    <property type="molecule type" value="Genomic_DNA"/>
</dbReference>
<dbReference type="GO" id="GO:0006355">
    <property type="term" value="P:regulation of DNA-templated transcription"/>
    <property type="evidence" value="ECO:0007669"/>
    <property type="project" value="InterPro"/>
</dbReference>
<organism evidence="2 3">
    <name type="scientific">Secundilactobacillus malefermentans</name>
    <dbReference type="NCBI Taxonomy" id="176292"/>
    <lineage>
        <taxon>Bacteria</taxon>
        <taxon>Bacillati</taxon>
        <taxon>Bacillota</taxon>
        <taxon>Bacilli</taxon>
        <taxon>Lactobacillales</taxon>
        <taxon>Lactobacillaceae</taxon>
        <taxon>Secundilactobacillus</taxon>
    </lineage>
</organism>